<gene>
    <name evidence="1" type="ORF">SDC9_178554</name>
</gene>
<proteinExistence type="predicted"/>
<accession>A0A645GXH9</accession>
<dbReference type="AlphaFoldDB" id="A0A645GXH9"/>
<reference evidence="1" key="1">
    <citation type="submission" date="2019-08" db="EMBL/GenBank/DDBJ databases">
        <authorList>
            <person name="Kucharzyk K."/>
            <person name="Murdoch R.W."/>
            <person name="Higgins S."/>
            <person name="Loffler F."/>
        </authorList>
    </citation>
    <scope>NUCLEOTIDE SEQUENCE</scope>
</reference>
<name>A0A645GXH9_9ZZZZ</name>
<protein>
    <submittedName>
        <fullName evidence="1">Uncharacterized protein</fullName>
    </submittedName>
</protein>
<sequence length="93" mass="9896">MDAATAGAADDRCGRVAEVADRLSFPHSIQKGIYSAAHFPVGKSYSGTWRVEASALLAVIEADYLHILSDVDTLFAKQAVHSCEQQITGTDDG</sequence>
<organism evidence="1">
    <name type="scientific">bioreactor metagenome</name>
    <dbReference type="NCBI Taxonomy" id="1076179"/>
    <lineage>
        <taxon>unclassified sequences</taxon>
        <taxon>metagenomes</taxon>
        <taxon>ecological metagenomes</taxon>
    </lineage>
</organism>
<comment type="caution">
    <text evidence="1">The sequence shown here is derived from an EMBL/GenBank/DDBJ whole genome shotgun (WGS) entry which is preliminary data.</text>
</comment>
<evidence type="ECO:0000313" key="1">
    <source>
        <dbReference type="EMBL" id="MPN31080.1"/>
    </source>
</evidence>
<dbReference type="EMBL" id="VSSQ01082468">
    <property type="protein sequence ID" value="MPN31080.1"/>
    <property type="molecule type" value="Genomic_DNA"/>
</dbReference>